<feature type="compositionally biased region" description="Basic and acidic residues" evidence="1">
    <location>
        <begin position="7"/>
        <end position="31"/>
    </location>
</feature>
<evidence type="ECO:0000313" key="3">
    <source>
        <dbReference type="Proteomes" id="UP001642360"/>
    </source>
</evidence>
<feature type="region of interest" description="Disordered" evidence="1">
    <location>
        <begin position="1"/>
        <end position="31"/>
    </location>
</feature>
<dbReference type="EMBL" id="CAUOFW020002780">
    <property type="protein sequence ID" value="CAK9156035.1"/>
    <property type="molecule type" value="Genomic_DNA"/>
</dbReference>
<comment type="caution">
    <text evidence="2">The sequence shown here is derived from an EMBL/GenBank/DDBJ whole genome shotgun (WGS) entry which is preliminary data.</text>
</comment>
<dbReference type="PANTHER" id="PTHR47871">
    <property type="entry name" value="NAC DOMAIN-CONTAINING PROTEIN 8"/>
    <property type="match status" value="1"/>
</dbReference>
<evidence type="ECO:0000313" key="2">
    <source>
        <dbReference type="EMBL" id="CAK9156035.1"/>
    </source>
</evidence>
<evidence type="ECO:0000256" key="1">
    <source>
        <dbReference type="SAM" id="MobiDB-lite"/>
    </source>
</evidence>
<name>A0ABC8SFY2_9AQUA</name>
<accession>A0ABC8SFY2</accession>
<dbReference type="Proteomes" id="UP001642360">
    <property type="component" value="Unassembled WGS sequence"/>
</dbReference>
<dbReference type="AlphaFoldDB" id="A0ABC8SFY2"/>
<protein>
    <submittedName>
        <fullName evidence="2">Uncharacterized protein</fullName>
    </submittedName>
</protein>
<sequence>MVLLSGSEDRPMKSGNESGEKGCSDDDHDGIPLKQRLKKLRATKCIMDSGETKSEKEGINVSTPPIDFAVKEDDHCDSQGFNFACLVGESEVERLPPKGTHAGKLEYNSRETEANKCIALNQIRSPVVNSGIVRAEKLGPSDATSLQHAMPPKCIVKVKVECTDNTLMSSLRNCLTGSSSVDTQAIKIKPEVPDDFLDDLDNMVLKERQKMLLSRKSSGLTKPVLEVTNFPLLAW</sequence>
<organism evidence="2 3">
    <name type="scientific">Ilex paraguariensis</name>
    <name type="common">yerba mate</name>
    <dbReference type="NCBI Taxonomy" id="185542"/>
    <lineage>
        <taxon>Eukaryota</taxon>
        <taxon>Viridiplantae</taxon>
        <taxon>Streptophyta</taxon>
        <taxon>Embryophyta</taxon>
        <taxon>Tracheophyta</taxon>
        <taxon>Spermatophyta</taxon>
        <taxon>Magnoliopsida</taxon>
        <taxon>eudicotyledons</taxon>
        <taxon>Gunneridae</taxon>
        <taxon>Pentapetalae</taxon>
        <taxon>asterids</taxon>
        <taxon>campanulids</taxon>
        <taxon>Aquifoliales</taxon>
        <taxon>Aquifoliaceae</taxon>
        <taxon>Ilex</taxon>
    </lineage>
</organism>
<dbReference type="PANTHER" id="PTHR47871:SF2">
    <property type="entry name" value="OS03G0221300 PROTEIN"/>
    <property type="match status" value="1"/>
</dbReference>
<keyword evidence="3" id="KW-1185">Reference proteome</keyword>
<reference evidence="2 3" key="1">
    <citation type="submission" date="2024-02" db="EMBL/GenBank/DDBJ databases">
        <authorList>
            <person name="Vignale AGUSTIN F."/>
            <person name="Sosa J E."/>
            <person name="Modenutti C."/>
        </authorList>
    </citation>
    <scope>NUCLEOTIDE SEQUENCE [LARGE SCALE GENOMIC DNA]</scope>
</reference>
<proteinExistence type="predicted"/>
<gene>
    <name evidence="2" type="ORF">ILEXP_LOCUS24446</name>
</gene>